<sequence length="205" mass="23710">MRFILTFAILAFASHGILGAVVGRQNKHVKRHRQDQDIYEWAKHERGYDGQNKQQLYDWFNGKGGGYGDPIDRYGYDTQNEQGGYDRPDYSVMKELPSSYGRHHFPSNQYPLTEDFEFNSDHHAWPSGGGIGPAFPRDHPFKQRSSNPIDKYRYYLAHHGFKWLCFNNPELYGVLTDNLDKNKISELIDFIFDIGTPGPGMKCKI</sequence>
<name>A0AC34GV23_9BILA</name>
<accession>A0AC34GV23</accession>
<organism evidence="1 2">
    <name type="scientific">Panagrolaimus sp. ES5</name>
    <dbReference type="NCBI Taxonomy" id="591445"/>
    <lineage>
        <taxon>Eukaryota</taxon>
        <taxon>Metazoa</taxon>
        <taxon>Ecdysozoa</taxon>
        <taxon>Nematoda</taxon>
        <taxon>Chromadorea</taxon>
        <taxon>Rhabditida</taxon>
        <taxon>Tylenchina</taxon>
        <taxon>Panagrolaimomorpha</taxon>
        <taxon>Panagrolaimoidea</taxon>
        <taxon>Panagrolaimidae</taxon>
        <taxon>Panagrolaimus</taxon>
    </lineage>
</organism>
<proteinExistence type="predicted"/>
<protein>
    <submittedName>
        <fullName evidence="2">Uncharacterized protein</fullName>
    </submittedName>
</protein>
<dbReference type="Proteomes" id="UP000887579">
    <property type="component" value="Unplaced"/>
</dbReference>
<dbReference type="WBParaSite" id="ES5_v2.g8627.t1">
    <property type="protein sequence ID" value="ES5_v2.g8627.t1"/>
    <property type="gene ID" value="ES5_v2.g8627"/>
</dbReference>
<evidence type="ECO:0000313" key="2">
    <source>
        <dbReference type="WBParaSite" id="ES5_v2.g8627.t1"/>
    </source>
</evidence>
<evidence type="ECO:0000313" key="1">
    <source>
        <dbReference type="Proteomes" id="UP000887579"/>
    </source>
</evidence>
<reference evidence="2" key="1">
    <citation type="submission" date="2022-11" db="UniProtKB">
        <authorList>
            <consortium name="WormBaseParasite"/>
        </authorList>
    </citation>
    <scope>IDENTIFICATION</scope>
</reference>